<name>A0A8J8PZQ5_9EURY</name>
<proteinExistence type="predicted"/>
<evidence type="ECO:0000313" key="1">
    <source>
        <dbReference type="EMBL" id="TYL37445.1"/>
    </source>
</evidence>
<reference evidence="1" key="1">
    <citation type="submission" date="2017-11" db="EMBL/GenBank/DDBJ databases">
        <authorList>
            <person name="Kajale S.C."/>
            <person name="Sharma A."/>
        </authorList>
    </citation>
    <scope>NUCLEOTIDE SEQUENCE</scope>
    <source>
        <strain evidence="1">LS1_42</strain>
    </source>
</reference>
<accession>A0A8J8PZQ5</accession>
<organism evidence="1 2">
    <name type="scientific">Natronococcus pandeyae</name>
    <dbReference type="NCBI Taxonomy" id="2055836"/>
    <lineage>
        <taxon>Archaea</taxon>
        <taxon>Methanobacteriati</taxon>
        <taxon>Methanobacteriota</taxon>
        <taxon>Stenosarchaea group</taxon>
        <taxon>Halobacteria</taxon>
        <taxon>Halobacteriales</taxon>
        <taxon>Natrialbaceae</taxon>
        <taxon>Natronococcus</taxon>
    </lineage>
</organism>
<gene>
    <name evidence="1" type="ORF">CV102_17725</name>
</gene>
<comment type="caution">
    <text evidence="1">The sequence shown here is derived from an EMBL/GenBank/DDBJ whole genome shotgun (WGS) entry which is preliminary data.</text>
</comment>
<dbReference type="EMBL" id="PHNJ01000010">
    <property type="protein sequence ID" value="TYL37445.1"/>
    <property type="molecule type" value="Genomic_DNA"/>
</dbReference>
<sequence>MCDVYYGIGIAEWVDSSMGRFLDVVSFTEMLVNHIICVLKTFESRTFSIRIIPIPSSTTSRFNKA</sequence>
<dbReference type="Proteomes" id="UP000766904">
    <property type="component" value="Unassembled WGS sequence"/>
</dbReference>
<keyword evidence="2" id="KW-1185">Reference proteome</keyword>
<dbReference type="AlphaFoldDB" id="A0A8J8PZQ5"/>
<protein>
    <submittedName>
        <fullName evidence="1">Uncharacterized protein</fullName>
    </submittedName>
</protein>
<evidence type="ECO:0000313" key="2">
    <source>
        <dbReference type="Proteomes" id="UP000766904"/>
    </source>
</evidence>